<evidence type="ECO:0000313" key="2">
    <source>
        <dbReference type="EMBL" id="PQM31974.1"/>
    </source>
</evidence>
<keyword evidence="3" id="KW-1185">Reference proteome</keyword>
<dbReference type="NCBIfam" id="NF033460">
    <property type="entry name" value="glycerol3P_ox_II"/>
    <property type="match status" value="1"/>
</dbReference>
<organism evidence="2 3">
    <name type="scientific">Spiroplasma poulsonii</name>
    <dbReference type="NCBI Taxonomy" id="2138"/>
    <lineage>
        <taxon>Bacteria</taxon>
        <taxon>Bacillati</taxon>
        <taxon>Mycoplasmatota</taxon>
        <taxon>Mollicutes</taxon>
        <taxon>Entomoplasmatales</taxon>
        <taxon>Spiroplasmataceae</taxon>
        <taxon>Spiroplasma</taxon>
    </lineage>
</organism>
<dbReference type="RefSeq" id="WP_040093870.1">
    <property type="nucleotide sequence ID" value="NZ_CM020866.1"/>
</dbReference>
<accession>A0A2P6FF21</accession>
<dbReference type="InterPro" id="IPR052745">
    <property type="entry name" value="G3P_Oxidase/Oxidoreductase"/>
</dbReference>
<gene>
    <name evidence="2" type="primary">lhgO</name>
    <name evidence="2" type="ORF">SMSRO_SF018440</name>
</gene>
<name>A0A2P6FF21_9MOLU</name>
<evidence type="ECO:0000313" key="3">
    <source>
        <dbReference type="Proteomes" id="UP000031565"/>
    </source>
</evidence>
<feature type="domain" description="FAD dependent oxidoreductase" evidence="1">
    <location>
        <begin position="7"/>
        <end position="366"/>
    </location>
</feature>
<dbReference type="AlphaFoldDB" id="A0A2P6FF21"/>
<dbReference type="EC" id="1.1.3.15" evidence="2"/>
<dbReference type="InterPro" id="IPR006076">
    <property type="entry name" value="FAD-dep_OxRdtase"/>
</dbReference>
<keyword evidence="2" id="KW-0560">Oxidoreductase</keyword>
<comment type="caution">
    <text evidence="2">The sequence shown here is derived from an EMBL/GenBank/DDBJ whole genome shotgun (WGS) entry which is preliminary data.</text>
</comment>
<dbReference type="SUPFAM" id="SSF54373">
    <property type="entry name" value="FAD-linked reductases, C-terminal domain"/>
    <property type="match status" value="1"/>
</dbReference>
<dbReference type="Pfam" id="PF01266">
    <property type="entry name" value="DAO"/>
    <property type="match status" value="1"/>
</dbReference>
<protein>
    <submittedName>
        <fullName evidence="2">L-2-hydroxyglutarate oxidase LhgO</fullName>
        <ecNumber evidence="2">1.1.3.15</ecNumber>
    </submittedName>
</protein>
<dbReference type="SUPFAM" id="SSF51905">
    <property type="entry name" value="FAD/NAD(P)-binding domain"/>
    <property type="match status" value="1"/>
</dbReference>
<dbReference type="Gene3D" id="3.50.50.60">
    <property type="entry name" value="FAD/NAD(P)-binding domain"/>
    <property type="match status" value="1"/>
</dbReference>
<dbReference type="PANTHER" id="PTHR42720">
    <property type="entry name" value="GLYCEROL-3-PHOSPHATE DEHYDROGENASE"/>
    <property type="match status" value="1"/>
</dbReference>
<dbReference type="InterPro" id="IPR036188">
    <property type="entry name" value="FAD/NAD-bd_sf"/>
</dbReference>
<sequence length="392" mass="43351">MKKSTYDVCIIGGGVIGAAISRELSRYQLTTITIEKNKKVAMETSAGNSGVIHGGFDPTPGKLTAKLNIEGHHLYQTIFKELTIPYQQVNSLVIAFNDEEQKHLEMLYERGITNNVDPKHLRLINQAEVHALEPNLSPDVQGALLCTSSYVVDPVVLTQSLFSNSIKNKQHLKLDQMVTNIKYHADQNHFEITTLHQEQKVTYFAKYLINAAGHYCDILAAKAGYPDYELVTKRGEYRVLEKSEGNLVKNIIFMVPTIHGKGVIVTPTLNGHLLVGPTAEDNIPKAETRLVTPAMYEKIGQIGTKIVPNLKMEKTCQTFAGSRPIEPLSKDFYLKPAHDNPRFINVAGTKSPGLSSAPAIAKYICHLLTAAGCELITNPHFDPIQTEIIPTI</sequence>
<proteinExistence type="predicted"/>
<evidence type="ECO:0000259" key="1">
    <source>
        <dbReference type="Pfam" id="PF01266"/>
    </source>
</evidence>
<dbReference type="EMBL" id="JTLV02000001">
    <property type="protein sequence ID" value="PQM31974.1"/>
    <property type="molecule type" value="Genomic_DNA"/>
</dbReference>
<dbReference type="PANTHER" id="PTHR42720:SF1">
    <property type="entry name" value="GLYCEROL 3-PHOSPHATE OXIDASE"/>
    <property type="match status" value="1"/>
</dbReference>
<dbReference type="GO" id="GO:0003973">
    <property type="term" value="F:(S)-2-hydroxy-acid oxidase activity"/>
    <property type="evidence" value="ECO:0007669"/>
    <property type="project" value="UniProtKB-EC"/>
</dbReference>
<dbReference type="STRING" id="2138.SMSRO_v1c16770"/>
<dbReference type="Proteomes" id="UP000031565">
    <property type="component" value="Unassembled WGS sequence"/>
</dbReference>
<dbReference type="Gene3D" id="3.30.9.10">
    <property type="entry name" value="D-Amino Acid Oxidase, subunit A, domain 2"/>
    <property type="match status" value="1"/>
</dbReference>
<reference evidence="2 3" key="1">
    <citation type="journal article" date="2015" name="MBio">
        <title>Genome sequence of the Drosophila melanogaster male-killing Spiroplasma strain MSRO endosymbiont.</title>
        <authorList>
            <person name="Paredes J.C."/>
            <person name="Herren J.K."/>
            <person name="Schupfer F."/>
            <person name="Marin R."/>
            <person name="Claverol S."/>
            <person name="Kuo C.H."/>
            <person name="Lemaitre B."/>
            <person name="Beven L."/>
        </authorList>
    </citation>
    <scope>NUCLEOTIDE SEQUENCE [LARGE SCALE GENOMIC DNA]</scope>
    <source>
        <strain evidence="2 3">MSRO</strain>
    </source>
</reference>